<protein>
    <submittedName>
        <fullName evidence="3">Glycosyltransferase family 2 protein</fullName>
    </submittedName>
</protein>
<proteinExistence type="inferred from homology"/>
<dbReference type="SUPFAM" id="SSF53448">
    <property type="entry name" value="Nucleotide-diphospho-sugar transferases"/>
    <property type="match status" value="1"/>
</dbReference>
<dbReference type="RefSeq" id="WP_180284461.1">
    <property type="nucleotide sequence ID" value="NZ_JABFDB010000021.1"/>
</dbReference>
<accession>A0ABX2TJ56</accession>
<dbReference type="PANTHER" id="PTHR43630">
    <property type="entry name" value="POLY-BETA-1,6-N-ACETYL-D-GLUCOSAMINE SYNTHASE"/>
    <property type="match status" value="1"/>
</dbReference>
<dbReference type="InterPro" id="IPR001173">
    <property type="entry name" value="Glyco_trans_2-like"/>
</dbReference>
<name>A0ABX2TJ56_9PROT</name>
<evidence type="ECO:0000313" key="4">
    <source>
        <dbReference type="Proteomes" id="UP000584642"/>
    </source>
</evidence>
<feature type="domain" description="Glycosyltransferase 2-like" evidence="2">
    <location>
        <begin position="5"/>
        <end position="105"/>
    </location>
</feature>
<dbReference type="Gene3D" id="3.90.550.10">
    <property type="entry name" value="Spore Coat Polysaccharide Biosynthesis Protein SpsA, Chain A"/>
    <property type="match status" value="1"/>
</dbReference>
<dbReference type="Pfam" id="PF00535">
    <property type="entry name" value="Glycos_transf_2"/>
    <property type="match status" value="1"/>
</dbReference>
<gene>
    <name evidence="3" type="ORF">HND93_23485</name>
</gene>
<dbReference type="PANTHER" id="PTHR43630:SF2">
    <property type="entry name" value="GLYCOSYLTRANSFERASE"/>
    <property type="match status" value="1"/>
</dbReference>
<evidence type="ECO:0000256" key="1">
    <source>
        <dbReference type="ARBA" id="ARBA00038494"/>
    </source>
</evidence>
<evidence type="ECO:0000313" key="3">
    <source>
        <dbReference type="EMBL" id="NYZ22685.1"/>
    </source>
</evidence>
<organism evidence="3 4">
    <name type="scientific">Azospirillum oleiclasticum</name>
    <dbReference type="NCBI Taxonomy" id="2735135"/>
    <lineage>
        <taxon>Bacteria</taxon>
        <taxon>Pseudomonadati</taxon>
        <taxon>Pseudomonadota</taxon>
        <taxon>Alphaproteobacteria</taxon>
        <taxon>Rhodospirillales</taxon>
        <taxon>Azospirillaceae</taxon>
        <taxon>Azospirillum</taxon>
    </lineage>
</organism>
<evidence type="ECO:0000259" key="2">
    <source>
        <dbReference type="Pfam" id="PF00535"/>
    </source>
</evidence>
<sequence length="286" mass="32840">MIPVSVIVMTRNEAVNLRACLESVREFREVFVVDSGSTDGTPDIAADMGAVVVPFMWDGGYPKKKQWCLERLPFIGDWVLYLDADERLTPALVRELAALMRDGPRHAGYFVTGRPVFLGQRLRFGAANHKLIMMDRHRASFPVVPDLDVATMWEVEGHYQPVVDGRIGRLKHPLLHEDRKPLSTWFDRHNRYSDWEAALCNDGRMATLVDRERGLRRVLKHIRSNTPMRPLMVFLHAYVLKLGLLDGRAGFHHALARAFYHWQVDVKRLTCVSPPTDRRPSRRQAP</sequence>
<dbReference type="EMBL" id="JABFDB010000021">
    <property type="protein sequence ID" value="NYZ22685.1"/>
    <property type="molecule type" value="Genomic_DNA"/>
</dbReference>
<comment type="similarity">
    <text evidence="1">Belongs to the glycosyltransferase 2 family. WaaE/KdtX subfamily.</text>
</comment>
<reference evidence="3 4" key="1">
    <citation type="submission" date="2020-05" db="EMBL/GenBank/DDBJ databases">
        <title>Azospirillum oleiclasticum sp. nov, a nitrogen-fixing and heavy crude oil-emulsifying bacterium isolated from the crude oil of Yumen Oilfield.</title>
        <authorList>
            <person name="Wu D."/>
            <person name="Cai M."/>
            <person name="Zhang X."/>
        </authorList>
    </citation>
    <scope>NUCLEOTIDE SEQUENCE [LARGE SCALE GENOMIC DNA]</scope>
    <source>
        <strain evidence="3 4">ROY-1-1-2</strain>
    </source>
</reference>
<comment type="caution">
    <text evidence="3">The sequence shown here is derived from an EMBL/GenBank/DDBJ whole genome shotgun (WGS) entry which is preliminary data.</text>
</comment>
<dbReference type="CDD" id="cd02511">
    <property type="entry name" value="Beta4Glucosyltransferase"/>
    <property type="match status" value="1"/>
</dbReference>
<keyword evidence="4" id="KW-1185">Reference proteome</keyword>
<dbReference type="InterPro" id="IPR029044">
    <property type="entry name" value="Nucleotide-diphossugar_trans"/>
</dbReference>
<dbReference type="Proteomes" id="UP000584642">
    <property type="component" value="Unassembled WGS sequence"/>
</dbReference>